<dbReference type="Pfam" id="PF02803">
    <property type="entry name" value="Thiolase_C"/>
    <property type="match status" value="1"/>
</dbReference>
<accession>A0A7I7XDH7</accession>
<evidence type="ECO:0000256" key="4">
    <source>
        <dbReference type="ARBA" id="ARBA00024073"/>
    </source>
</evidence>
<feature type="domain" description="Thiolase C-terminal" evidence="9">
    <location>
        <begin position="294"/>
        <end position="414"/>
    </location>
</feature>
<organism evidence="10 11">
    <name type="scientific">Mycolicibacterium madagascariense</name>
    <dbReference type="NCBI Taxonomy" id="212765"/>
    <lineage>
        <taxon>Bacteria</taxon>
        <taxon>Bacillati</taxon>
        <taxon>Actinomycetota</taxon>
        <taxon>Actinomycetes</taxon>
        <taxon>Mycobacteriales</taxon>
        <taxon>Mycobacteriaceae</taxon>
        <taxon>Mycolicibacterium</taxon>
    </lineage>
</organism>
<evidence type="ECO:0000259" key="9">
    <source>
        <dbReference type="Pfam" id="PF02803"/>
    </source>
</evidence>
<proteinExistence type="inferred from homology"/>
<reference evidence="10 11" key="1">
    <citation type="journal article" date="2019" name="Emerg. Microbes Infect.">
        <title>Comprehensive subspecies identification of 175 nontuberculous mycobacteria species based on 7547 genomic profiles.</title>
        <authorList>
            <person name="Matsumoto Y."/>
            <person name="Kinjo T."/>
            <person name="Motooka D."/>
            <person name="Nabeya D."/>
            <person name="Jung N."/>
            <person name="Uechi K."/>
            <person name="Horii T."/>
            <person name="Iida T."/>
            <person name="Fujita J."/>
            <person name="Nakamura S."/>
        </authorList>
    </citation>
    <scope>NUCLEOTIDE SEQUENCE [LARGE SCALE GENOMIC DNA]</scope>
    <source>
        <strain evidence="10 11">JCM 13574</strain>
    </source>
</reference>
<feature type="active site" description="Proton acceptor" evidence="5">
    <location>
        <position position="372"/>
    </location>
</feature>
<keyword evidence="11" id="KW-1185">Reference proteome</keyword>
<dbReference type="RefSeq" id="WP_246240445.1">
    <property type="nucleotide sequence ID" value="NZ_AP022610.1"/>
</dbReference>
<dbReference type="GO" id="GO:0006635">
    <property type="term" value="P:fatty acid beta-oxidation"/>
    <property type="evidence" value="ECO:0007669"/>
    <property type="project" value="TreeGrafter"/>
</dbReference>
<feature type="domain" description="Thiolase N-terminal" evidence="8">
    <location>
        <begin position="30"/>
        <end position="287"/>
    </location>
</feature>
<dbReference type="PIRSF" id="PIRSF000429">
    <property type="entry name" value="Ac-CoA_Ac_transf"/>
    <property type="match status" value="1"/>
</dbReference>
<protein>
    <recommendedName>
        <fullName evidence="4">acetyl-CoA C-acyltransferase</fullName>
        <ecNumber evidence="4">2.3.1.16</ecNumber>
    </recommendedName>
</protein>
<comment type="similarity">
    <text evidence="1 6">Belongs to the thiolase-like superfamily. Thiolase family.</text>
</comment>
<keyword evidence="2 6" id="KW-0808">Transferase</keyword>
<dbReference type="PROSITE" id="PS00099">
    <property type="entry name" value="THIOLASE_3"/>
    <property type="match status" value="1"/>
</dbReference>
<feature type="active site" description="Proton acceptor" evidence="5">
    <location>
        <position position="402"/>
    </location>
</feature>
<dbReference type="EMBL" id="AP022610">
    <property type="protein sequence ID" value="BBZ27350.1"/>
    <property type="molecule type" value="Genomic_DNA"/>
</dbReference>
<dbReference type="PANTHER" id="PTHR43853">
    <property type="entry name" value="3-KETOACYL-COA THIOLASE, PEROXISOMAL"/>
    <property type="match status" value="1"/>
</dbReference>
<dbReference type="Gene3D" id="3.40.47.10">
    <property type="match status" value="1"/>
</dbReference>
<evidence type="ECO:0000259" key="8">
    <source>
        <dbReference type="Pfam" id="PF00108"/>
    </source>
</evidence>
<dbReference type="AlphaFoldDB" id="A0A7I7XDH7"/>
<dbReference type="Proteomes" id="UP000466517">
    <property type="component" value="Chromosome"/>
</dbReference>
<evidence type="ECO:0000256" key="7">
    <source>
        <dbReference type="SAM" id="MobiDB-lite"/>
    </source>
</evidence>
<dbReference type="PANTHER" id="PTHR43853:SF21">
    <property type="entry name" value="STEROID 3-KETOACYL-COA THIOLASE"/>
    <property type="match status" value="1"/>
</dbReference>
<keyword evidence="3 6" id="KW-0012">Acyltransferase</keyword>
<gene>
    <name evidence="10" type="ORF">MMAD_16450</name>
</gene>
<sequence>MATVPHNPSLRSPQTPHTPSLRSPKTSRAAIVAAARTAIGTSRRGTLANVPAIELAKPVVSAVIERSGLDPADFDDFVLAESMQGGGDSARYIAVALGLVDIPGIAVNRQCASSLSAIAVGAGQIASGMSGAILAGGMESISTGPIMQKRKPFTTGKSPEDYAQWFPESHPPTAEAPAMDMSITVAHNCNVQYGITREQQDEWALRSHQRAIKAIDAGSFVDEIVPIEVPQADGSTITFAVDEHPRRSTSMESLAGLKVLHPEIDGFTVTAGNSSGINDAAAVVALAAPDTTQEVLAHVLSWTQVGLDPTRTGSGPIKAIPKALELAGRKLEDVALFEINEAFAAQAVACARELELDEEIVNVYGSGISLGHPIAATGARMVTSAIHELRRRGGGIGVLSMCAGGGMGAAMVIEVA</sequence>
<feature type="compositionally biased region" description="Polar residues" evidence="7">
    <location>
        <begin position="9"/>
        <end position="26"/>
    </location>
</feature>
<evidence type="ECO:0000256" key="1">
    <source>
        <dbReference type="ARBA" id="ARBA00010982"/>
    </source>
</evidence>
<feature type="region of interest" description="Disordered" evidence="7">
    <location>
        <begin position="1"/>
        <end position="26"/>
    </location>
</feature>
<dbReference type="EC" id="2.3.1.16" evidence="4"/>
<evidence type="ECO:0000256" key="3">
    <source>
        <dbReference type="ARBA" id="ARBA00023315"/>
    </source>
</evidence>
<dbReference type="SUPFAM" id="SSF53901">
    <property type="entry name" value="Thiolase-like"/>
    <property type="match status" value="2"/>
</dbReference>
<evidence type="ECO:0000256" key="6">
    <source>
        <dbReference type="RuleBase" id="RU003557"/>
    </source>
</evidence>
<dbReference type="GO" id="GO:0003988">
    <property type="term" value="F:acetyl-CoA C-acyltransferase activity"/>
    <property type="evidence" value="ECO:0007669"/>
    <property type="project" value="UniProtKB-EC"/>
</dbReference>
<dbReference type="Pfam" id="PF00108">
    <property type="entry name" value="Thiolase_N"/>
    <property type="match status" value="1"/>
</dbReference>
<evidence type="ECO:0000256" key="2">
    <source>
        <dbReference type="ARBA" id="ARBA00022679"/>
    </source>
</evidence>
<evidence type="ECO:0000256" key="5">
    <source>
        <dbReference type="PIRSR" id="PIRSR000429-1"/>
    </source>
</evidence>
<dbReference type="GO" id="GO:0005737">
    <property type="term" value="C:cytoplasm"/>
    <property type="evidence" value="ECO:0007669"/>
    <property type="project" value="UniProtKB-ARBA"/>
</dbReference>
<dbReference type="KEGG" id="mmag:MMAD_16450"/>
<evidence type="ECO:0000313" key="10">
    <source>
        <dbReference type="EMBL" id="BBZ27350.1"/>
    </source>
</evidence>
<dbReference type="GO" id="GO:0010124">
    <property type="term" value="P:phenylacetate catabolic process"/>
    <property type="evidence" value="ECO:0007669"/>
    <property type="project" value="TreeGrafter"/>
</dbReference>
<dbReference type="InterPro" id="IPR016039">
    <property type="entry name" value="Thiolase-like"/>
</dbReference>
<dbReference type="CDD" id="cd00751">
    <property type="entry name" value="thiolase"/>
    <property type="match status" value="1"/>
</dbReference>
<dbReference type="InterPro" id="IPR020617">
    <property type="entry name" value="Thiolase_C"/>
</dbReference>
<dbReference type="NCBIfam" id="TIGR01930">
    <property type="entry name" value="AcCoA-C-Actrans"/>
    <property type="match status" value="1"/>
</dbReference>
<dbReference type="InterPro" id="IPR050215">
    <property type="entry name" value="Thiolase-like_sf_Thiolase"/>
</dbReference>
<evidence type="ECO:0000313" key="11">
    <source>
        <dbReference type="Proteomes" id="UP000466517"/>
    </source>
</evidence>
<name>A0A7I7XDH7_9MYCO</name>
<dbReference type="InterPro" id="IPR020616">
    <property type="entry name" value="Thiolase_N"/>
</dbReference>
<dbReference type="InterPro" id="IPR002155">
    <property type="entry name" value="Thiolase"/>
</dbReference>
<feature type="active site" description="Acyl-thioester intermediate" evidence="5">
    <location>
        <position position="111"/>
    </location>
</feature>
<dbReference type="PROSITE" id="PS00098">
    <property type="entry name" value="THIOLASE_1"/>
    <property type="match status" value="1"/>
</dbReference>
<dbReference type="InterPro" id="IPR020615">
    <property type="entry name" value="Thiolase_acyl_enz_int_AS"/>
</dbReference>
<dbReference type="InterPro" id="IPR020610">
    <property type="entry name" value="Thiolase_AS"/>
</dbReference>